<feature type="region of interest" description="Disordered" evidence="2">
    <location>
        <begin position="399"/>
        <end position="425"/>
    </location>
</feature>
<feature type="compositionally biased region" description="Basic and acidic residues" evidence="2">
    <location>
        <begin position="113"/>
        <end position="123"/>
    </location>
</feature>
<dbReference type="EMBL" id="CAIF01000183">
    <property type="protein sequence ID" value="CCH45178.1"/>
    <property type="molecule type" value="Genomic_DNA"/>
</dbReference>
<dbReference type="HOGENOM" id="CLU_035516_0_0_1"/>
<dbReference type="eggNOG" id="ENOG502QTPN">
    <property type="taxonomic scope" value="Eukaryota"/>
</dbReference>
<feature type="compositionally biased region" description="Polar residues" evidence="2">
    <location>
        <begin position="524"/>
        <end position="533"/>
    </location>
</feature>
<feature type="compositionally biased region" description="Basic and acidic residues" evidence="2">
    <location>
        <begin position="173"/>
        <end position="184"/>
    </location>
</feature>
<feature type="region of interest" description="Disordered" evidence="2">
    <location>
        <begin position="506"/>
        <end position="533"/>
    </location>
</feature>
<dbReference type="AlphaFoldDB" id="K0KVL0"/>
<feature type="compositionally biased region" description="Basic and acidic residues" evidence="2">
    <location>
        <begin position="130"/>
        <end position="144"/>
    </location>
</feature>
<feature type="compositionally biased region" description="Low complexity" evidence="2">
    <location>
        <begin position="42"/>
        <end position="56"/>
    </location>
</feature>
<feature type="region of interest" description="Disordered" evidence="2">
    <location>
        <begin position="113"/>
        <end position="144"/>
    </location>
</feature>
<accession>K0KVL0</accession>
<feature type="compositionally biased region" description="Polar residues" evidence="2">
    <location>
        <begin position="185"/>
        <end position="197"/>
    </location>
</feature>
<comment type="caution">
    <text evidence="3">The sequence shown here is derived from an EMBL/GenBank/DDBJ whole genome shotgun (WGS) entry which is preliminary data.</text>
</comment>
<feature type="region of interest" description="Disordered" evidence="2">
    <location>
        <begin position="173"/>
        <end position="221"/>
    </location>
</feature>
<evidence type="ECO:0000256" key="1">
    <source>
        <dbReference type="SAM" id="Coils"/>
    </source>
</evidence>
<keyword evidence="1" id="KW-0175">Coiled coil</keyword>
<evidence type="ECO:0000256" key="2">
    <source>
        <dbReference type="SAM" id="MobiDB-lite"/>
    </source>
</evidence>
<dbReference type="STRING" id="1206466.K0KVL0"/>
<reference evidence="3 4" key="1">
    <citation type="journal article" date="2012" name="Eukaryot. Cell">
        <title>Draft genome sequence of Wickerhamomyces ciferrii NRRL Y-1031 F-60-10.</title>
        <authorList>
            <person name="Schneider J."/>
            <person name="Andrea H."/>
            <person name="Blom J."/>
            <person name="Jaenicke S."/>
            <person name="Ruckert C."/>
            <person name="Schorsch C."/>
            <person name="Szczepanowski R."/>
            <person name="Farwick M."/>
            <person name="Goesmann A."/>
            <person name="Puhler A."/>
            <person name="Schaffer S."/>
            <person name="Tauch A."/>
            <person name="Kohler T."/>
            <person name="Brinkrolf K."/>
        </authorList>
    </citation>
    <scope>NUCLEOTIDE SEQUENCE [LARGE SCALE GENOMIC DNA]</scope>
    <source>
        <strain evidence="4">ATCC 14091 / BCRC 22168 / CBS 111 / JCM 3599 / NBRC 0793 / NRRL Y-1031 F-60-10</strain>
    </source>
</reference>
<name>K0KVL0_WICCF</name>
<proteinExistence type="predicted"/>
<keyword evidence="4" id="KW-1185">Reference proteome</keyword>
<feature type="compositionally biased region" description="Basic and acidic residues" evidence="2">
    <location>
        <begin position="506"/>
        <end position="523"/>
    </location>
</feature>
<sequence length="580" mass="65176">MSQTRYLLGGAVLAGAGYYVYQTRLEQSKITTQQDSLKNKLPGFGSSSTGTSEGPGQYTGRKLDEITIDTRDKLDDLKTNANKQLDKGFSQAESEKARLANWTNEKINNAQEKLDQVESKSQEKASIFSKDAHKDDPKGLNKLGKDIEKEAEAAKSSVFGSLSNAKDSIIGTKDDVEHQIKSKSQDLQSGAQDQLNKAESKANGWFGKAQDETNKAVDSTKANLEQGKKSFWSGWFGAKDETKESIDFAYQEAQQLYDDAEKRYKETKKSWLSWNNKDDTKEKLHKDAELELKKAQDNLQKAQDKVSHWQNKAKETLDQGVDKLNKQDLNLQKSNGFYDWLRGGDSKSTGRGINDETLAKRTQQGLKGWGETAEEFSKEQLNEVSSNKSSKSWGFGNWFGGKSNQSKDEEIAQRAQKGLRGWGESAEQFSKDEFDDVKHQADQKKAELDSKLKEWSAWTNKKYADSKEGAEEFYKDAQSNFNKAEEELKKNSSGWLSWSSKQAKDLEAETKKHFEESEKKLTEASENLKNWTNQTSRDAGVKFWSSADGALHQAQNGVDKANEGIQSGINDVRSLVQEKK</sequence>
<feature type="region of interest" description="Disordered" evidence="2">
    <location>
        <begin position="32"/>
        <end position="62"/>
    </location>
</feature>
<protein>
    <submittedName>
        <fullName evidence="3">Myosin heavy chain, skeletal muscle, adult</fullName>
    </submittedName>
</protein>
<organism evidence="3 4">
    <name type="scientific">Wickerhamomyces ciferrii (strain ATCC 14091 / BCRC 22168 / CBS 111 / JCM 3599 / NBRC 0793 / NRRL Y-1031 F-60-10)</name>
    <name type="common">Yeast</name>
    <name type="synonym">Pichia ciferrii</name>
    <dbReference type="NCBI Taxonomy" id="1206466"/>
    <lineage>
        <taxon>Eukaryota</taxon>
        <taxon>Fungi</taxon>
        <taxon>Dikarya</taxon>
        <taxon>Ascomycota</taxon>
        <taxon>Saccharomycotina</taxon>
        <taxon>Saccharomycetes</taxon>
        <taxon>Phaffomycetales</taxon>
        <taxon>Wickerhamomycetaceae</taxon>
        <taxon>Wickerhamomyces</taxon>
    </lineage>
</organism>
<gene>
    <name evidence="3" type="ORF">BN7_4759</name>
</gene>
<evidence type="ECO:0000313" key="4">
    <source>
        <dbReference type="Proteomes" id="UP000009328"/>
    </source>
</evidence>
<feature type="region of interest" description="Disordered" evidence="2">
    <location>
        <begin position="349"/>
        <end position="370"/>
    </location>
</feature>
<evidence type="ECO:0000313" key="3">
    <source>
        <dbReference type="EMBL" id="CCH45178.1"/>
    </source>
</evidence>
<dbReference type="Proteomes" id="UP000009328">
    <property type="component" value="Unassembled WGS sequence"/>
</dbReference>
<feature type="coiled-coil region" evidence="1">
    <location>
        <begin position="250"/>
        <end position="319"/>
    </location>
</feature>
<dbReference type="InParanoid" id="K0KVL0"/>